<gene>
    <name evidence="1" type="ORF">SAMEA104719789_01346</name>
</gene>
<accession>A0A383U2P5</accession>
<sequence length="104" mass="11506">MVVSVNPEPHKSEFNVLLNSTIDELNKHAKKSPATPNAENGTISVNFSVGNTSTMQSASRPPVIGYLPGWQNTVGRRINEAFQTGWGSKTSQSFNWTETLQMRR</sequence>
<organism evidence="1 2">
    <name type="scientific">Candidatus Ornithobacterium hominis</name>
    <dbReference type="NCBI Taxonomy" id="2497989"/>
    <lineage>
        <taxon>Bacteria</taxon>
        <taxon>Pseudomonadati</taxon>
        <taxon>Bacteroidota</taxon>
        <taxon>Flavobacteriia</taxon>
        <taxon>Flavobacteriales</taxon>
        <taxon>Weeksellaceae</taxon>
        <taxon>Ornithobacterium</taxon>
    </lineage>
</organism>
<protein>
    <submittedName>
        <fullName evidence="1">Uncharacterized protein</fullName>
    </submittedName>
</protein>
<reference evidence="1 2" key="1">
    <citation type="submission" date="2018-09" db="EMBL/GenBank/DDBJ databases">
        <authorList>
            <consortium name="Pathogen Informatics"/>
        </authorList>
    </citation>
    <scope>NUCLEOTIDE SEQUENCE [LARGE SCALE GENOMIC DNA]</scope>
    <source>
        <strain evidence="1 2">OH-22767</strain>
    </source>
</reference>
<dbReference type="Proteomes" id="UP000262142">
    <property type="component" value="Unassembled WGS sequence"/>
</dbReference>
<dbReference type="EMBL" id="UNSC01000006">
    <property type="protein sequence ID" value="SZD73536.1"/>
    <property type="molecule type" value="Genomic_DNA"/>
</dbReference>
<evidence type="ECO:0000313" key="1">
    <source>
        <dbReference type="EMBL" id="SZD73536.1"/>
    </source>
</evidence>
<name>A0A383U2P5_9FLAO</name>
<dbReference type="OrthoDB" id="1275222at2"/>
<evidence type="ECO:0000313" key="2">
    <source>
        <dbReference type="Proteomes" id="UP000262142"/>
    </source>
</evidence>
<dbReference type="AlphaFoldDB" id="A0A383U2P5"/>
<keyword evidence="2" id="KW-1185">Reference proteome</keyword>
<dbReference type="RefSeq" id="WP_119059578.1">
    <property type="nucleotide sequence ID" value="NZ_UNSC01000006.1"/>
</dbReference>
<proteinExistence type="predicted"/>